<dbReference type="Proteomes" id="UP000517765">
    <property type="component" value="Unassembled WGS sequence"/>
</dbReference>
<comment type="caution">
    <text evidence="3">The sequence shown here is derived from an EMBL/GenBank/DDBJ whole genome shotgun (WGS) entry which is preliminary data.</text>
</comment>
<dbReference type="EMBL" id="JABJWZ010000024">
    <property type="protein sequence ID" value="MBB1252707.1"/>
    <property type="molecule type" value="Genomic_DNA"/>
</dbReference>
<dbReference type="AlphaFoldDB" id="A0A5P0YKP0"/>
<dbReference type="Proteomes" id="UP000525686">
    <property type="component" value="Unassembled WGS sequence"/>
</dbReference>
<reference evidence="3 4" key="1">
    <citation type="submission" date="2019-10" db="EMBL/GenBank/DDBJ databases">
        <title>Streptomyces sp. nov., a novel actinobacterium isolated from alkaline environment.</title>
        <authorList>
            <person name="Golinska P."/>
        </authorList>
    </citation>
    <scope>NUCLEOTIDE SEQUENCE [LARGE SCALE GENOMIC DNA]</scope>
    <source>
        <strain evidence="3 4">OF1</strain>
    </source>
</reference>
<proteinExistence type="predicted"/>
<dbReference type="Proteomes" id="UP000320857">
    <property type="component" value="Unassembled WGS sequence"/>
</dbReference>
<dbReference type="InterPro" id="IPR008792">
    <property type="entry name" value="PQQD"/>
</dbReference>
<dbReference type="Pfam" id="PF05402">
    <property type="entry name" value="PqqD"/>
    <property type="match status" value="1"/>
</dbReference>
<evidence type="ECO:0000313" key="1">
    <source>
        <dbReference type="EMBL" id="MBB1252707.1"/>
    </source>
</evidence>
<evidence type="ECO:0000313" key="4">
    <source>
        <dbReference type="Proteomes" id="UP000320857"/>
    </source>
</evidence>
<protein>
    <submittedName>
        <fullName evidence="3">Lasso peptide biosynthesis PqqD family chaperone</fullName>
    </submittedName>
</protein>
<dbReference type="NCBIfam" id="NF033530">
    <property type="entry name" value="lasso_PqqD_Strm"/>
    <property type="match status" value="1"/>
</dbReference>
<reference evidence="5 6" key="2">
    <citation type="submission" date="2020-05" db="EMBL/GenBank/DDBJ databases">
        <title>Classification of alakaliphilic streptomycetes isolated from an alkaline soil next to Lonar Crater, India and a proposal for the recognition of Streptomyces alkaliterrae sp. nov.</title>
        <authorList>
            <person name="Golinska P."/>
        </authorList>
    </citation>
    <scope>NUCLEOTIDE SEQUENCE [LARGE SCALE GENOMIC DNA]</scope>
    <source>
        <strain evidence="6">OF3</strain>
        <strain evidence="5">OF8</strain>
    </source>
</reference>
<sequence>MTVRLQSHIKVTKVEGGSVILDEQSGQYWQMNSTAATALDILLDKGSVEAAATTLAESYDVDAEQARSDVESLLASLRSASLVVE</sequence>
<name>A0A5P0YKP0_9ACTN</name>
<gene>
    <name evidence="3" type="ORF">FNX44_003025</name>
    <name evidence="1" type="ORF">H3146_04890</name>
    <name evidence="2" type="ORF">H3147_08575</name>
</gene>
<evidence type="ECO:0000313" key="6">
    <source>
        <dbReference type="Proteomes" id="UP000525686"/>
    </source>
</evidence>
<dbReference type="OrthoDB" id="5195143at2"/>
<keyword evidence="4" id="KW-1185">Reference proteome</keyword>
<dbReference type="RefSeq" id="WP_143646343.1">
    <property type="nucleotide sequence ID" value="NZ_JABJWZ010000024.1"/>
</dbReference>
<evidence type="ECO:0000313" key="5">
    <source>
        <dbReference type="Proteomes" id="UP000517765"/>
    </source>
</evidence>
<dbReference type="Gene3D" id="1.10.10.1150">
    <property type="entry name" value="Coenzyme PQQ synthesis protein D (PqqD)"/>
    <property type="match status" value="1"/>
</dbReference>
<dbReference type="EMBL" id="VJYK02000016">
    <property type="protein sequence ID" value="MQS00866.1"/>
    <property type="molecule type" value="Genomic_DNA"/>
</dbReference>
<accession>A0A5P0YKP0</accession>
<dbReference type="InterPro" id="IPR041881">
    <property type="entry name" value="PqqD_sf"/>
</dbReference>
<dbReference type="EMBL" id="JABJXA010000036">
    <property type="protein sequence ID" value="MBB1258885.1"/>
    <property type="molecule type" value="Genomic_DNA"/>
</dbReference>
<reference evidence="1" key="3">
    <citation type="journal article" name="Syst. Appl. Microbiol.">
        <title>Streptomyces alkaliterrae sp. nov., isolated from an alkaline soil, and emended descriptions of Streptomyces alkaliphilus, Streptomyces calidiresistens and Streptomyces durbertensis.</title>
        <authorList>
            <person name="Swiecimska M."/>
            <person name="Golinska P."/>
            <person name="Nouioui I."/>
            <person name="Wypij M."/>
            <person name="Rai M."/>
            <person name="Sangal V."/>
            <person name="Goodfellow M."/>
        </authorList>
    </citation>
    <scope>NUCLEOTIDE SEQUENCE</scope>
    <source>
        <strain evidence="1">OF3</strain>
        <strain evidence="2">OF8</strain>
    </source>
</reference>
<evidence type="ECO:0000313" key="2">
    <source>
        <dbReference type="EMBL" id="MBB1258885.1"/>
    </source>
</evidence>
<organism evidence="3 4">
    <name type="scientific">Streptomyces alkaliterrae</name>
    <dbReference type="NCBI Taxonomy" id="2213162"/>
    <lineage>
        <taxon>Bacteria</taxon>
        <taxon>Bacillati</taxon>
        <taxon>Actinomycetota</taxon>
        <taxon>Actinomycetes</taxon>
        <taxon>Kitasatosporales</taxon>
        <taxon>Streptomycetaceae</taxon>
        <taxon>Streptomyces</taxon>
    </lineage>
</organism>
<evidence type="ECO:0000313" key="3">
    <source>
        <dbReference type="EMBL" id="MQS00866.1"/>
    </source>
</evidence>